<feature type="transmembrane region" description="Helical" evidence="1">
    <location>
        <begin position="49"/>
        <end position="66"/>
    </location>
</feature>
<dbReference type="PANTHER" id="PTHR39605">
    <property type="entry name" value="MAJOR FACILITATOR SUPERFAMILY (MFS) PROFILE DOMAIN-CONTAINING PROTEIN"/>
    <property type="match status" value="1"/>
</dbReference>
<gene>
    <name evidence="2" type="ORF">JR316_003856</name>
</gene>
<proteinExistence type="predicted"/>
<keyword evidence="1" id="KW-0472">Membrane</keyword>
<reference evidence="2" key="1">
    <citation type="submission" date="2021-02" db="EMBL/GenBank/DDBJ databases">
        <title>Psilocybe cubensis genome.</title>
        <authorList>
            <person name="Mckernan K.J."/>
            <person name="Crawford S."/>
            <person name="Trippe A."/>
            <person name="Kane L.T."/>
            <person name="Mclaughlin S."/>
        </authorList>
    </citation>
    <scope>NUCLEOTIDE SEQUENCE [LARGE SCALE GENOMIC DNA]</scope>
    <source>
        <strain evidence="2">MGC-MH-2018</strain>
    </source>
</reference>
<accession>A0A8H8CNF4</accession>
<name>A0A8H8CNF4_PSICU</name>
<protein>
    <submittedName>
        <fullName evidence="2">Uncharacterized protein</fullName>
    </submittedName>
</protein>
<keyword evidence="1" id="KW-0812">Transmembrane</keyword>
<dbReference type="AlphaFoldDB" id="A0A8H8CNF4"/>
<sequence>MFSSSLAVWSAIAAALLALQALLLAAVPRLLLFLSASDAHALTPLERFLAHHFAIFLAVLALALLLNIPSPPSPVPPSAETASTHPLLYPLAIGSTLSAFIAWNSDDVGTLASIFFFFSLTISLWGLWEIIFANSASFSKTTGADKHTSSFIFGNKAAASSVKKNMKTK</sequence>
<feature type="transmembrane region" description="Helical" evidence="1">
    <location>
        <begin position="87"/>
        <end position="105"/>
    </location>
</feature>
<dbReference type="EMBL" id="JAFIQS010000003">
    <property type="protein sequence ID" value="KAG5171768.1"/>
    <property type="molecule type" value="Genomic_DNA"/>
</dbReference>
<comment type="caution">
    <text evidence="2">The sequence shown here is derived from an EMBL/GenBank/DDBJ whole genome shotgun (WGS) entry which is preliminary data.</text>
</comment>
<organism evidence="2">
    <name type="scientific">Psilocybe cubensis</name>
    <name type="common">Psychedelic mushroom</name>
    <name type="synonym">Stropharia cubensis</name>
    <dbReference type="NCBI Taxonomy" id="181762"/>
    <lineage>
        <taxon>Eukaryota</taxon>
        <taxon>Fungi</taxon>
        <taxon>Dikarya</taxon>
        <taxon>Basidiomycota</taxon>
        <taxon>Agaricomycotina</taxon>
        <taxon>Agaricomycetes</taxon>
        <taxon>Agaricomycetidae</taxon>
        <taxon>Agaricales</taxon>
        <taxon>Agaricineae</taxon>
        <taxon>Strophariaceae</taxon>
        <taxon>Psilocybe</taxon>
    </lineage>
</organism>
<dbReference type="PANTHER" id="PTHR39605:SF1">
    <property type="entry name" value="MAJOR FACILITATOR SUPERFAMILY (MFS) PROFILE DOMAIN-CONTAINING PROTEIN"/>
    <property type="match status" value="1"/>
</dbReference>
<evidence type="ECO:0000313" key="2">
    <source>
        <dbReference type="EMBL" id="KAG5171768.1"/>
    </source>
</evidence>
<evidence type="ECO:0000256" key="1">
    <source>
        <dbReference type="SAM" id="Phobius"/>
    </source>
</evidence>
<feature type="transmembrane region" description="Helical" evidence="1">
    <location>
        <begin position="111"/>
        <end position="132"/>
    </location>
</feature>
<keyword evidence="1" id="KW-1133">Transmembrane helix</keyword>